<accession>A0AA37KPI2</accession>
<dbReference type="InterPro" id="IPR036514">
    <property type="entry name" value="SGNH_hydro_sf"/>
</dbReference>
<evidence type="ECO:0000259" key="2">
    <source>
        <dbReference type="Pfam" id="PF13472"/>
    </source>
</evidence>
<evidence type="ECO:0000313" key="3">
    <source>
        <dbReference type="EMBL" id="GKI19802.1"/>
    </source>
</evidence>
<comment type="caution">
    <text evidence="3">The sequence shown here is derived from an EMBL/GenBank/DDBJ whole genome shotgun (WGS) entry which is preliminary data.</text>
</comment>
<dbReference type="GO" id="GO:0004622">
    <property type="term" value="F:phosphatidylcholine lysophospholipase activity"/>
    <property type="evidence" value="ECO:0007669"/>
    <property type="project" value="TreeGrafter"/>
</dbReference>
<evidence type="ECO:0000313" key="4">
    <source>
        <dbReference type="Proteomes" id="UP001055105"/>
    </source>
</evidence>
<dbReference type="Proteomes" id="UP001055105">
    <property type="component" value="Unassembled WGS sequence"/>
</dbReference>
<dbReference type="SUPFAM" id="SSF52266">
    <property type="entry name" value="SGNH hydrolase"/>
    <property type="match status" value="1"/>
</dbReference>
<dbReference type="EMBL" id="BQOL01000002">
    <property type="protein sequence ID" value="GKI19802.1"/>
    <property type="molecule type" value="Genomic_DNA"/>
</dbReference>
<dbReference type="RefSeq" id="WP_195289955.1">
    <property type="nucleotide sequence ID" value="NZ_AP025581.1"/>
</dbReference>
<dbReference type="PANTHER" id="PTHR30383:SF5">
    <property type="entry name" value="SGNH HYDROLASE-TYPE ESTERASE DOMAIN-CONTAINING PROTEIN"/>
    <property type="match status" value="1"/>
</dbReference>
<feature type="domain" description="SGNH hydrolase-type esterase" evidence="2">
    <location>
        <begin position="43"/>
        <end position="205"/>
    </location>
</feature>
<sequence length="217" mass="24391">MKKIVLLAAALLAAAASFAQSEYNYQKRSLFEQLPIRGNDIVFLGNSITDGGEWAELFNNRHVKNRGISADRSGWLLDRLDPIINGHPKKLFLMIGTNDLAVGIAPEEVAANVEKLLDRFAEESPWTKIYVQSILPVNGVDTKAKPKNHWKKGAEIIETNKLLETLCEGRKNVMYVDVYSALVDEKGMLDKQYTNDGLHLMGEGYLAWKTVIEKFVR</sequence>
<evidence type="ECO:0000256" key="1">
    <source>
        <dbReference type="SAM" id="SignalP"/>
    </source>
</evidence>
<proteinExistence type="predicted"/>
<dbReference type="Gene3D" id="3.40.50.1110">
    <property type="entry name" value="SGNH hydrolase"/>
    <property type="match status" value="1"/>
</dbReference>
<dbReference type="PANTHER" id="PTHR30383">
    <property type="entry name" value="THIOESTERASE 1/PROTEASE 1/LYSOPHOSPHOLIPASE L1"/>
    <property type="match status" value="1"/>
</dbReference>
<reference evidence="3" key="1">
    <citation type="submission" date="2022-01" db="EMBL/GenBank/DDBJ databases">
        <title>Novel bile acid biosynthetic pathways are enriched in the microbiome of centenarians.</title>
        <authorList>
            <person name="Sato Y."/>
            <person name="Atarashi K."/>
            <person name="Plichta R.D."/>
            <person name="Arai Y."/>
            <person name="Sasajima S."/>
            <person name="Kearney M.S."/>
            <person name="Suda W."/>
            <person name="Takeshita K."/>
            <person name="Sasaki T."/>
            <person name="Okamoto S."/>
            <person name="Skelly N.A."/>
            <person name="Okamura Y."/>
            <person name="Vlamakis H."/>
            <person name="Li Y."/>
            <person name="Tanoue T."/>
            <person name="Takei H."/>
            <person name="Nittono H."/>
            <person name="Narushima S."/>
            <person name="Irie J."/>
            <person name="Itoh H."/>
            <person name="Moriya K."/>
            <person name="Sugiura Y."/>
            <person name="Suematsu M."/>
            <person name="Moritoki N."/>
            <person name="Shibata S."/>
            <person name="Littman R.D."/>
            <person name="Fischbach A.M."/>
            <person name="Uwamino Y."/>
            <person name="Inoue T."/>
            <person name="Honda A."/>
            <person name="Hattori M."/>
            <person name="Murai T."/>
            <person name="Xavier J.R."/>
            <person name="Hirose N."/>
            <person name="Honda K."/>
        </authorList>
    </citation>
    <scope>NUCLEOTIDE SEQUENCE</scope>
    <source>
        <strain evidence="3">CE91-St16</strain>
    </source>
</reference>
<dbReference type="InterPro" id="IPR013830">
    <property type="entry name" value="SGNH_hydro"/>
</dbReference>
<organism evidence="3 4">
    <name type="scientific">Alistipes finegoldii</name>
    <dbReference type="NCBI Taxonomy" id="214856"/>
    <lineage>
        <taxon>Bacteria</taxon>
        <taxon>Pseudomonadati</taxon>
        <taxon>Bacteroidota</taxon>
        <taxon>Bacteroidia</taxon>
        <taxon>Bacteroidales</taxon>
        <taxon>Rikenellaceae</taxon>
        <taxon>Alistipes</taxon>
    </lineage>
</organism>
<dbReference type="AlphaFoldDB" id="A0AA37KPI2"/>
<name>A0AA37KPI2_9BACT</name>
<protein>
    <submittedName>
        <fullName evidence="3">Sialate O-acetylesterase</fullName>
    </submittedName>
</protein>
<keyword evidence="1" id="KW-0732">Signal</keyword>
<dbReference type="Pfam" id="PF13472">
    <property type="entry name" value="Lipase_GDSL_2"/>
    <property type="match status" value="1"/>
</dbReference>
<gene>
    <name evidence="3" type="ORF">CE91St16_27100</name>
</gene>
<feature type="chain" id="PRO_5041399618" evidence="1">
    <location>
        <begin position="20"/>
        <end position="217"/>
    </location>
</feature>
<feature type="signal peptide" evidence="1">
    <location>
        <begin position="1"/>
        <end position="19"/>
    </location>
</feature>
<dbReference type="InterPro" id="IPR051532">
    <property type="entry name" value="Ester_Hydrolysis_Enzymes"/>
</dbReference>